<dbReference type="InterPro" id="IPR036249">
    <property type="entry name" value="Thioredoxin-like_sf"/>
</dbReference>
<dbReference type="InterPro" id="IPR050553">
    <property type="entry name" value="Thioredoxin_ResA/DsbE_sf"/>
</dbReference>
<reference evidence="8" key="1">
    <citation type="submission" date="2016-10" db="EMBL/GenBank/DDBJ databases">
        <authorList>
            <person name="Varghese N."/>
            <person name="Submissions S."/>
        </authorList>
    </citation>
    <scope>NUCLEOTIDE SEQUENCE [LARGE SCALE GENOMIC DNA]</scope>
    <source>
        <strain evidence="8">DSM 21857</strain>
    </source>
</reference>
<evidence type="ECO:0000256" key="5">
    <source>
        <dbReference type="SAM" id="Phobius"/>
    </source>
</evidence>
<keyword evidence="3" id="KW-1015">Disulfide bond</keyword>
<dbReference type="GO" id="GO:0017004">
    <property type="term" value="P:cytochrome complex assembly"/>
    <property type="evidence" value="ECO:0007669"/>
    <property type="project" value="UniProtKB-KW"/>
</dbReference>
<dbReference type="OrthoDB" id="9799347at2"/>
<dbReference type="PROSITE" id="PS51352">
    <property type="entry name" value="THIOREDOXIN_2"/>
    <property type="match status" value="1"/>
</dbReference>
<proteinExistence type="predicted"/>
<dbReference type="GO" id="GO:0030313">
    <property type="term" value="C:cell envelope"/>
    <property type="evidence" value="ECO:0007669"/>
    <property type="project" value="UniProtKB-SubCell"/>
</dbReference>
<evidence type="ECO:0000256" key="2">
    <source>
        <dbReference type="ARBA" id="ARBA00022748"/>
    </source>
</evidence>
<dbReference type="Proteomes" id="UP000242763">
    <property type="component" value="Unassembled WGS sequence"/>
</dbReference>
<protein>
    <submittedName>
        <fullName evidence="7">Thiol-disulfide isomerase or thioredoxin</fullName>
    </submittedName>
</protein>
<evidence type="ECO:0000256" key="3">
    <source>
        <dbReference type="ARBA" id="ARBA00023157"/>
    </source>
</evidence>
<evidence type="ECO:0000313" key="8">
    <source>
        <dbReference type="Proteomes" id="UP000242763"/>
    </source>
</evidence>
<gene>
    <name evidence="7" type="ORF">SAMN03080618_02597</name>
</gene>
<dbReference type="InterPro" id="IPR013766">
    <property type="entry name" value="Thioredoxin_domain"/>
</dbReference>
<dbReference type="GO" id="GO:0016853">
    <property type="term" value="F:isomerase activity"/>
    <property type="evidence" value="ECO:0007669"/>
    <property type="project" value="UniProtKB-KW"/>
</dbReference>
<dbReference type="PANTHER" id="PTHR42852:SF6">
    <property type="entry name" value="THIOL:DISULFIDE INTERCHANGE PROTEIN DSBE"/>
    <property type="match status" value="1"/>
</dbReference>
<dbReference type="RefSeq" id="WP_091523005.1">
    <property type="nucleotide sequence ID" value="NZ_FORF01000014.1"/>
</dbReference>
<feature type="transmembrane region" description="Helical" evidence="5">
    <location>
        <begin position="12"/>
        <end position="33"/>
    </location>
</feature>
<dbReference type="InterPro" id="IPR017937">
    <property type="entry name" value="Thioredoxin_CS"/>
</dbReference>
<keyword evidence="7" id="KW-0413">Isomerase</keyword>
<evidence type="ECO:0000259" key="6">
    <source>
        <dbReference type="PROSITE" id="PS51352"/>
    </source>
</evidence>
<evidence type="ECO:0000256" key="1">
    <source>
        <dbReference type="ARBA" id="ARBA00004196"/>
    </source>
</evidence>
<comment type="subcellular location">
    <subcellularLocation>
        <location evidence="1">Cell envelope</location>
    </subcellularLocation>
</comment>
<keyword evidence="5" id="KW-1133">Transmembrane helix</keyword>
<evidence type="ECO:0000256" key="4">
    <source>
        <dbReference type="ARBA" id="ARBA00023284"/>
    </source>
</evidence>
<keyword evidence="2" id="KW-0201">Cytochrome c-type biogenesis</keyword>
<accession>A0A1I3QBP7</accession>
<dbReference type="NCBIfam" id="NF047696">
    <property type="entry name" value="ThlDiSintTplARhiz"/>
    <property type="match status" value="1"/>
</dbReference>
<organism evidence="7 8">
    <name type="scientific">Aquamicrobium aerolatum DSM 21857</name>
    <dbReference type="NCBI Taxonomy" id="1121003"/>
    <lineage>
        <taxon>Bacteria</taxon>
        <taxon>Pseudomonadati</taxon>
        <taxon>Pseudomonadota</taxon>
        <taxon>Alphaproteobacteria</taxon>
        <taxon>Hyphomicrobiales</taxon>
        <taxon>Phyllobacteriaceae</taxon>
        <taxon>Aerobium</taxon>
    </lineage>
</organism>
<keyword evidence="5" id="KW-0812">Transmembrane</keyword>
<dbReference type="EMBL" id="FORF01000014">
    <property type="protein sequence ID" value="SFJ30556.1"/>
    <property type="molecule type" value="Genomic_DNA"/>
</dbReference>
<dbReference type="STRING" id="1121003.SAMN03080618_02597"/>
<dbReference type="SUPFAM" id="SSF52833">
    <property type="entry name" value="Thioredoxin-like"/>
    <property type="match status" value="1"/>
</dbReference>
<dbReference type="GO" id="GO:0015036">
    <property type="term" value="F:disulfide oxidoreductase activity"/>
    <property type="evidence" value="ECO:0007669"/>
    <property type="project" value="UniProtKB-ARBA"/>
</dbReference>
<dbReference type="InterPro" id="IPR013740">
    <property type="entry name" value="Redoxin"/>
</dbReference>
<dbReference type="CDD" id="cd02966">
    <property type="entry name" value="TlpA_like_family"/>
    <property type="match status" value="1"/>
</dbReference>
<dbReference type="PANTHER" id="PTHR42852">
    <property type="entry name" value="THIOL:DISULFIDE INTERCHANGE PROTEIN DSBE"/>
    <property type="match status" value="1"/>
</dbReference>
<keyword evidence="8" id="KW-1185">Reference proteome</keyword>
<name>A0A1I3QBP7_9HYPH</name>
<keyword evidence="4" id="KW-0676">Redox-active center</keyword>
<dbReference type="Pfam" id="PF08534">
    <property type="entry name" value="Redoxin"/>
    <property type="match status" value="1"/>
</dbReference>
<keyword evidence="5" id="KW-0472">Membrane</keyword>
<sequence length="222" mass="23149">MANGKLHLPAGRMIAVAIVAGMSVGALGVYLFGGLSGNNTQLVAASESSGATCPARDDKIAAVDAAARGEVAAMLASKPPRALGDLAFNAPDGTPMTVADLAGKTLLINLWATWCAPCRHEMPALNQLQEEMGSDKFEVVAINVDTGSDDKPKAFLSETGVDALGYYRESTLGLFNDLKRRGLAYGLPVTLLVDEEGCLLANMNGPAEWASPDAKRLIEAAM</sequence>
<dbReference type="AlphaFoldDB" id="A0A1I3QBP7"/>
<evidence type="ECO:0000313" key="7">
    <source>
        <dbReference type="EMBL" id="SFJ30556.1"/>
    </source>
</evidence>
<dbReference type="Gene3D" id="3.40.30.10">
    <property type="entry name" value="Glutaredoxin"/>
    <property type="match status" value="1"/>
</dbReference>
<dbReference type="PROSITE" id="PS00194">
    <property type="entry name" value="THIOREDOXIN_1"/>
    <property type="match status" value="1"/>
</dbReference>
<feature type="domain" description="Thioredoxin" evidence="6">
    <location>
        <begin position="77"/>
        <end position="222"/>
    </location>
</feature>